<feature type="transmembrane region" description="Helical" evidence="5">
    <location>
        <begin position="265"/>
        <end position="291"/>
    </location>
</feature>
<evidence type="ECO:0000256" key="2">
    <source>
        <dbReference type="ARBA" id="ARBA00022692"/>
    </source>
</evidence>
<evidence type="ECO:0000256" key="1">
    <source>
        <dbReference type="ARBA" id="ARBA00004141"/>
    </source>
</evidence>
<feature type="transmembrane region" description="Helical" evidence="5">
    <location>
        <begin position="111"/>
        <end position="132"/>
    </location>
</feature>
<protein>
    <submittedName>
        <fullName evidence="6">Mn2+/Fe2+ NRAMP family transporter</fullName>
    </submittedName>
</protein>
<feature type="transmembrane region" description="Helical" evidence="5">
    <location>
        <begin position="67"/>
        <end position="99"/>
    </location>
</feature>
<comment type="caution">
    <text evidence="6">The sequence shown here is derived from an EMBL/GenBank/DDBJ whole genome shotgun (WGS) entry which is preliminary data.</text>
</comment>
<keyword evidence="7" id="KW-1185">Reference proteome</keyword>
<keyword evidence="4 5" id="KW-0472">Membrane</keyword>
<gene>
    <name evidence="6" type="ORF">C8D93_103186</name>
</gene>
<dbReference type="AlphaFoldDB" id="A0A318EBX2"/>
<proteinExistence type="predicted"/>
<feature type="transmembrane region" description="Helical" evidence="5">
    <location>
        <begin position="26"/>
        <end position="46"/>
    </location>
</feature>
<evidence type="ECO:0000256" key="5">
    <source>
        <dbReference type="SAM" id="Phobius"/>
    </source>
</evidence>
<feature type="transmembrane region" description="Helical" evidence="5">
    <location>
        <begin position="369"/>
        <end position="389"/>
    </location>
</feature>
<accession>A0A318EBX2</accession>
<evidence type="ECO:0000313" key="7">
    <source>
        <dbReference type="Proteomes" id="UP000248330"/>
    </source>
</evidence>
<feature type="transmembrane region" description="Helical" evidence="5">
    <location>
        <begin position="312"/>
        <end position="332"/>
    </location>
</feature>
<dbReference type="GO" id="GO:0046873">
    <property type="term" value="F:metal ion transmembrane transporter activity"/>
    <property type="evidence" value="ECO:0007669"/>
    <property type="project" value="InterPro"/>
</dbReference>
<dbReference type="NCBIfam" id="NF037982">
    <property type="entry name" value="Nramp_1"/>
    <property type="match status" value="1"/>
</dbReference>
<dbReference type="GO" id="GO:0016020">
    <property type="term" value="C:membrane"/>
    <property type="evidence" value="ECO:0007669"/>
    <property type="project" value="UniProtKB-SubCell"/>
</dbReference>
<dbReference type="Proteomes" id="UP000248330">
    <property type="component" value="Unassembled WGS sequence"/>
</dbReference>
<dbReference type="EMBL" id="QICN01000003">
    <property type="protein sequence ID" value="PXV69612.1"/>
    <property type="molecule type" value="Genomic_DNA"/>
</dbReference>
<evidence type="ECO:0000256" key="4">
    <source>
        <dbReference type="ARBA" id="ARBA00023136"/>
    </source>
</evidence>
<name>A0A318EBX2_9GAMM</name>
<organism evidence="6 7">
    <name type="scientific">Sinimarinibacterium flocculans</name>
    <dbReference type="NCBI Taxonomy" id="985250"/>
    <lineage>
        <taxon>Bacteria</taxon>
        <taxon>Pseudomonadati</taxon>
        <taxon>Pseudomonadota</taxon>
        <taxon>Gammaproteobacteria</taxon>
        <taxon>Nevskiales</taxon>
        <taxon>Nevskiaceae</taxon>
        <taxon>Sinimarinibacterium</taxon>
    </lineage>
</organism>
<keyword evidence="2 5" id="KW-0812">Transmembrane</keyword>
<sequence>MLLAATGVGAGDLATAAFAGGHLGVAVLWAVIVGALFKFVLNEGLARWQLATGLSFLEGVAARFGRIALWLFLPYLLLWSYFVGAALVSACGVAAQALLPIGDDLAGGKRIWGVVHAVAGLALVWVGGFAVFERVMRACIVLMFAVVLVTAVRLWPGTAEVAAGLVPSVAHDAQGLSWTLALIGGVGGTLTVLCYGYWMRAAGREGAAAMRVTRIDLAVGYAATALFGMAMVIIGSRVPVGGSGANLIVDLGDQLQAALGPGARLLFLIGAWGALFSSLLGVWQAVPYLFADVGRVLGWIRIRPAGLDSSTAYRAYLLALALLPTFGLLSGFERMQKLYAMVGAAFIPVLALALLVMNGSRVRLGPLRNGGATVALLTGVLLFFVVLAVRGVRAGG</sequence>
<comment type="subcellular location">
    <subcellularLocation>
        <location evidence="1">Membrane</location>
        <topology evidence="1">Multi-pass membrane protein</topology>
    </subcellularLocation>
</comment>
<feature type="transmembrane region" description="Helical" evidence="5">
    <location>
        <begin position="176"/>
        <end position="198"/>
    </location>
</feature>
<reference evidence="6 7" key="1">
    <citation type="submission" date="2018-04" db="EMBL/GenBank/DDBJ databases">
        <title>Genomic Encyclopedia of Type Strains, Phase IV (KMG-IV): sequencing the most valuable type-strain genomes for metagenomic binning, comparative biology and taxonomic classification.</title>
        <authorList>
            <person name="Goeker M."/>
        </authorList>
    </citation>
    <scope>NUCLEOTIDE SEQUENCE [LARGE SCALE GENOMIC DNA]</scope>
    <source>
        <strain evidence="6 7">DSM 104150</strain>
    </source>
</reference>
<feature type="transmembrane region" description="Helical" evidence="5">
    <location>
        <begin position="218"/>
        <end position="238"/>
    </location>
</feature>
<evidence type="ECO:0000313" key="6">
    <source>
        <dbReference type="EMBL" id="PXV69612.1"/>
    </source>
</evidence>
<keyword evidence="3 5" id="KW-1133">Transmembrane helix</keyword>
<evidence type="ECO:0000256" key="3">
    <source>
        <dbReference type="ARBA" id="ARBA00022989"/>
    </source>
</evidence>
<feature type="transmembrane region" description="Helical" evidence="5">
    <location>
        <begin position="338"/>
        <end position="357"/>
    </location>
</feature>
<feature type="transmembrane region" description="Helical" evidence="5">
    <location>
        <begin position="139"/>
        <end position="156"/>
    </location>
</feature>
<dbReference type="InterPro" id="IPR001046">
    <property type="entry name" value="NRAMP_fam"/>
</dbReference>
<dbReference type="Pfam" id="PF01566">
    <property type="entry name" value="Nramp"/>
    <property type="match status" value="1"/>
</dbReference>